<dbReference type="Gene3D" id="3.30.1490.20">
    <property type="entry name" value="ATP-grasp fold, A domain"/>
    <property type="match status" value="1"/>
</dbReference>
<evidence type="ECO:0000256" key="14">
    <source>
        <dbReference type="ARBA" id="ARBA00023211"/>
    </source>
</evidence>
<evidence type="ECO:0000313" key="22">
    <source>
        <dbReference type="Proteomes" id="UP001139409"/>
    </source>
</evidence>
<dbReference type="InterPro" id="IPR005479">
    <property type="entry name" value="CPAse_ATP-bd"/>
</dbReference>
<dbReference type="InterPro" id="IPR011761">
    <property type="entry name" value="ATP-grasp"/>
</dbReference>
<dbReference type="FunFam" id="3.30.470.20:FF:000026">
    <property type="entry name" value="Carbamoyl-phosphate synthase large chain"/>
    <property type="match status" value="1"/>
</dbReference>
<dbReference type="PANTHER" id="PTHR11405">
    <property type="entry name" value="CARBAMOYLTRANSFERASE FAMILY MEMBER"/>
    <property type="match status" value="1"/>
</dbReference>
<dbReference type="SUPFAM" id="SSF48108">
    <property type="entry name" value="Carbamoyl phosphate synthetase, large subunit connection domain"/>
    <property type="match status" value="1"/>
</dbReference>
<dbReference type="SUPFAM" id="SSF56059">
    <property type="entry name" value="Glutathione synthetase ATP-binding domain-like"/>
    <property type="match status" value="2"/>
</dbReference>
<dbReference type="EMBL" id="JAIXNE010000001">
    <property type="protein sequence ID" value="MCA6074365.1"/>
    <property type="molecule type" value="Genomic_DNA"/>
</dbReference>
<comment type="function">
    <text evidence="17">Large subunit of the glutamine-dependent carbamoyl phosphate synthetase (CPSase). CPSase catalyzes the formation of carbamoyl phosphate from the ammonia moiety of glutamine, carbonate, and phosphate donated by ATP, constituting the first step of 2 biosynthetic pathways, one leading to arginine and/or urea and the other to pyrimidine nucleotides. The large subunit (synthetase) binds the substrates ammonia (free or transferred from glutamine from the small subunit), hydrogencarbonate and ATP and carries out an ATP-coupled ligase reaction, activating hydrogencarbonate by forming carboxy phosphate which reacts with ammonia to form carbamoyl phosphate.</text>
</comment>
<dbReference type="FunFam" id="3.40.50.20:FF:000002">
    <property type="entry name" value="Carbamoyl-phosphate synthase large chain"/>
    <property type="match status" value="1"/>
</dbReference>
<dbReference type="Gene3D" id="3.30.470.20">
    <property type="entry name" value="ATP-grasp fold, B domain"/>
    <property type="match status" value="2"/>
</dbReference>
<dbReference type="PROSITE" id="PS51257">
    <property type="entry name" value="PROKAR_LIPOPROTEIN"/>
    <property type="match status" value="1"/>
</dbReference>
<evidence type="ECO:0000256" key="6">
    <source>
        <dbReference type="ARBA" id="ARBA00022598"/>
    </source>
</evidence>
<evidence type="ECO:0000256" key="15">
    <source>
        <dbReference type="ARBA" id="ARBA00047359"/>
    </source>
</evidence>
<dbReference type="GO" id="GO:0046872">
    <property type="term" value="F:metal ion binding"/>
    <property type="evidence" value="ECO:0007669"/>
    <property type="project" value="UniProtKB-KW"/>
</dbReference>
<keyword evidence="13" id="KW-0665">Pyrimidine biosynthesis</keyword>
<comment type="pathway">
    <text evidence="2">Pyrimidine metabolism; UMP biosynthesis via de novo pathway; (S)-dihydroorotate from bicarbonate: step 1/3.</text>
</comment>
<dbReference type="RefSeq" id="WP_225697459.1">
    <property type="nucleotide sequence ID" value="NZ_JAIXNE010000001.1"/>
</dbReference>
<feature type="domain" description="ATP-grasp" evidence="20">
    <location>
        <begin position="675"/>
        <end position="866"/>
    </location>
</feature>
<name>A0A9X1HNP6_9BACT</name>
<evidence type="ECO:0000256" key="17">
    <source>
        <dbReference type="ARBA" id="ARBA00057223"/>
    </source>
</evidence>
<evidence type="ECO:0000256" key="16">
    <source>
        <dbReference type="ARBA" id="ARBA00048816"/>
    </source>
</evidence>
<dbReference type="InterPro" id="IPR006275">
    <property type="entry name" value="CPSase_lsu"/>
</dbReference>
<evidence type="ECO:0000256" key="12">
    <source>
        <dbReference type="ARBA" id="ARBA00022842"/>
    </source>
</evidence>
<dbReference type="InterPro" id="IPR005483">
    <property type="entry name" value="CPSase_dom"/>
</dbReference>
<dbReference type="Gene3D" id="1.10.1030.10">
    <property type="entry name" value="Carbamoyl-phosphate synthetase, large subunit oligomerisation domain"/>
    <property type="match status" value="1"/>
</dbReference>
<evidence type="ECO:0000256" key="4">
    <source>
        <dbReference type="ARBA" id="ARBA00009799"/>
    </source>
</evidence>
<dbReference type="GO" id="GO:0006526">
    <property type="term" value="P:L-arginine biosynthetic process"/>
    <property type="evidence" value="ECO:0007669"/>
    <property type="project" value="UniProtKB-KW"/>
</dbReference>
<dbReference type="FunFam" id="3.40.50.20:FF:000001">
    <property type="entry name" value="Carbamoyl-phosphate synthase large chain"/>
    <property type="match status" value="1"/>
</dbReference>
<dbReference type="GO" id="GO:0004088">
    <property type="term" value="F:carbamoyl-phosphate synthase (glutamine-hydrolyzing) activity"/>
    <property type="evidence" value="ECO:0007669"/>
    <property type="project" value="UniProtKB-EC"/>
</dbReference>
<comment type="subunit">
    <text evidence="18">Composed of two chains; the small (or glutamine) chain promotes the hydrolysis of glutamine to ammonia, which is used by the large (or ammonia) chain to synthesize carbamoyl phosphate. Tetramer of heterodimers (alpha,beta)4.</text>
</comment>
<comment type="cofactor">
    <cofactor evidence="1">
        <name>Mn(2+)</name>
        <dbReference type="ChEBI" id="CHEBI:29035"/>
    </cofactor>
</comment>
<protein>
    <submittedName>
        <fullName evidence="21">Carbamoyl-phosphate synthase large subunit</fullName>
        <ecNumber evidence="21">6.3.5.5</ecNumber>
    </submittedName>
</protein>
<evidence type="ECO:0000256" key="11">
    <source>
        <dbReference type="ARBA" id="ARBA00022840"/>
    </source>
</evidence>
<reference evidence="21" key="1">
    <citation type="submission" date="2021-09" db="EMBL/GenBank/DDBJ databases">
        <title>Fulvivirga sp. isolated from coastal sediment.</title>
        <authorList>
            <person name="Yu H."/>
        </authorList>
    </citation>
    <scope>NUCLEOTIDE SEQUENCE</scope>
    <source>
        <strain evidence="21">1062</strain>
    </source>
</reference>
<evidence type="ECO:0000256" key="3">
    <source>
        <dbReference type="ARBA" id="ARBA00005077"/>
    </source>
</evidence>
<dbReference type="Pfam" id="PF02787">
    <property type="entry name" value="CPSase_L_D3"/>
    <property type="match status" value="1"/>
</dbReference>
<keyword evidence="8" id="KW-0479">Metal-binding</keyword>
<dbReference type="SUPFAM" id="SSF52440">
    <property type="entry name" value="PreATP-grasp domain"/>
    <property type="match status" value="2"/>
</dbReference>
<dbReference type="FunFam" id="1.10.1030.10:FF:000002">
    <property type="entry name" value="Carbamoyl-phosphate synthase large chain"/>
    <property type="match status" value="1"/>
</dbReference>
<dbReference type="NCBIfam" id="NF009455">
    <property type="entry name" value="PRK12815.1"/>
    <property type="match status" value="1"/>
</dbReference>
<dbReference type="InterPro" id="IPR005480">
    <property type="entry name" value="CPSase_lsu_oligo"/>
</dbReference>
<dbReference type="GO" id="GO:0005524">
    <property type="term" value="F:ATP binding"/>
    <property type="evidence" value="ECO:0007669"/>
    <property type="project" value="UniProtKB-UniRule"/>
</dbReference>
<comment type="catalytic activity">
    <reaction evidence="15">
        <text>hydrogencarbonate + NH4(+) + 2 ATP = carbamoyl phosphate + 2 ADP + phosphate + 2 H(+)</text>
        <dbReference type="Rhea" id="RHEA:18029"/>
        <dbReference type="ChEBI" id="CHEBI:15378"/>
        <dbReference type="ChEBI" id="CHEBI:17544"/>
        <dbReference type="ChEBI" id="CHEBI:28938"/>
        <dbReference type="ChEBI" id="CHEBI:30616"/>
        <dbReference type="ChEBI" id="CHEBI:43474"/>
        <dbReference type="ChEBI" id="CHEBI:58228"/>
        <dbReference type="ChEBI" id="CHEBI:456216"/>
        <dbReference type="EC" id="6.3.4.16"/>
    </reaction>
</comment>
<dbReference type="GO" id="GO:0004087">
    <property type="term" value="F:carbamoyl-phosphate synthase (ammonia) activity"/>
    <property type="evidence" value="ECO:0007669"/>
    <property type="project" value="UniProtKB-EC"/>
</dbReference>
<keyword evidence="5" id="KW-0055">Arginine biosynthesis</keyword>
<comment type="pathway">
    <text evidence="3">Amino-acid biosynthesis; L-arginine biosynthesis; carbamoyl phosphate from bicarbonate: step 1/1.</text>
</comment>
<dbReference type="InterPro" id="IPR036897">
    <property type="entry name" value="CarbamoylP_synth_lsu_oligo_sf"/>
</dbReference>
<evidence type="ECO:0000256" key="19">
    <source>
        <dbReference type="PROSITE-ProRule" id="PRU00409"/>
    </source>
</evidence>
<evidence type="ECO:0000256" key="1">
    <source>
        <dbReference type="ARBA" id="ARBA00001936"/>
    </source>
</evidence>
<keyword evidence="22" id="KW-1185">Reference proteome</keyword>
<accession>A0A9X1HNP6</accession>
<dbReference type="Gene3D" id="3.40.50.20">
    <property type="match status" value="2"/>
</dbReference>
<evidence type="ECO:0000256" key="7">
    <source>
        <dbReference type="ARBA" id="ARBA00022605"/>
    </source>
</evidence>
<dbReference type="NCBIfam" id="NF003671">
    <property type="entry name" value="PRK05294.1"/>
    <property type="match status" value="1"/>
</dbReference>
<organism evidence="21 22">
    <name type="scientific">Fulvivirga sedimenti</name>
    <dbReference type="NCBI Taxonomy" id="2879465"/>
    <lineage>
        <taxon>Bacteria</taxon>
        <taxon>Pseudomonadati</taxon>
        <taxon>Bacteroidota</taxon>
        <taxon>Cytophagia</taxon>
        <taxon>Cytophagales</taxon>
        <taxon>Fulvivirgaceae</taxon>
        <taxon>Fulvivirga</taxon>
    </lineage>
</organism>
<dbReference type="PROSITE" id="PS00866">
    <property type="entry name" value="CPSASE_1"/>
    <property type="match status" value="1"/>
</dbReference>
<evidence type="ECO:0000256" key="13">
    <source>
        <dbReference type="ARBA" id="ARBA00022975"/>
    </source>
</evidence>
<dbReference type="PRINTS" id="PR00098">
    <property type="entry name" value="CPSASE"/>
</dbReference>
<comment type="similarity">
    <text evidence="4">Belongs to the CarB family.</text>
</comment>
<keyword evidence="12" id="KW-0460">Magnesium</keyword>
<gene>
    <name evidence="21" type="primary">carB</name>
    <name evidence="21" type="ORF">LDX50_05770</name>
</gene>
<evidence type="ECO:0000256" key="2">
    <source>
        <dbReference type="ARBA" id="ARBA00004812"/>
    </source>
</evidence>
<dbReference type="Pfam" id="PF02786">
    <property type="entry name" value="CPSase_L_D2"/>
    <property type="match status" value="2"/>
</dbReference>
<keyword evidence="6 21" id="KW-0436">Ligase</keyword>
<dbReference type="PROSITE" id="PS00867">
    <property type="entry name" value="CPSASE_2"/>
    <property type="match status" value="1"/>
</dbReference>
<evidence type="ECO:0000256" key="10">
    <source>
        <dbReference type="ARBA" id="ARBA00022741"/>
    </source>
</evidence>
<comment type="caution">
    <text evidence="21">The sequence shown here is derived from an EMBL/GenBank/DDBJ whole genome shotgun (WGS) entry which is preliminary data.</text>
</comment>
<keyword evidence="14" id="KW-0464">Manganese</keyword>
<keyword evidence="9" id="KW-0677">Repeat</keyword>
<dbReference type="FunFam" id="3.30.470.20:FF:000007">
    <property type="entry name" value="Carbamoyl-phosphate synthase large chain"/>
    <property type="match status" value="1"/>
</dbReference>
<evidence type="ECO:0000313" key="21">
    <source>
        <dbReference type="EMBL" id="MCA6074365.1"/>
    </source>
</evidence>
<dbReference type="AlphaFoldDB" id="A0A9X1HNP6"/>
<dbReference type="NCBIfam" id="TIGR01369">
    <property type="entry name" value="CPSaseII_lrg"/>
    <property type="match status" value="1"/>
</dbReference>
<evidence type="ECO:0000256" key="8">
    <source>
        <dbReference type="ARBA" id="ARBA00022723"/>
    </source>
</evidence>
<evidence type="ECO:0000256" key="18">
    <source>
        <dbReference type="ARBA" id="ARBA00062056"/>
    </source>
</evidence>
<dbReference type="InterPro" id="IPR058047">
    <property type="entry name" value="CPSase_preATP-grasp"/>
</dbReference>
<comment type="catalytic activity">
    <reaction evidence="16">
        <text>hydrogencarbonate + L-glutamine + 2 ATP + H2O = carbamoyl phosphate + L-glutamate + 2 ADP + phosphate + 2 H(+)</text>
        <dbReference type="Rhea" id="RHEA:18633"/>
        <dbReference type="ChEBI" id="CHEBI:15377"/>
        <dbReference type="ChEBI" id="CHEBI:15378"/>
        <dbReference type="ChEBI" id="CHEBI:17544"/>
        <dbReference type="ChEBI" id="CHEBI:29985"/>
        <dbReference type="ChEBI" id="CHEBI:30616"/>
        <dbReference type="ChEBI" id="CHEBI:43474"/>
        <dbReference type="ChEBI" id="CHEBI:58228"/>
        <dbReference type="ChEBI" id="CHEBI:58359"/>
        <dbReference type="ChEBI" id="CHEBI:456216"/>
        <dbReference type="EC" id="6.3.5.5"/>
    </reaction>
</comment>
<dbReference type="GO" id="GO:0006221">
    <property type="term" value="P:pyrimidine nucleotide biosynthetic process"/>
    <property type="evidence" value="ECO:0007669"/>
    <property type="project" value="UniProtKB-KW"/>
</dbReference>
<keyword evidence="11 19" id="KW-0067">ATP-binding</keyword>
<dbReference type="GO" id="GO:0005737">
    <property type="term" value="C:cytoplasm"/>
    <property type="evidence" value="ECO:0007669"/>
    <property type="project" value="TreeGrafter"/>
</dbReference>
<dbReference type="EC" id="6.3.5.5" evidence="21"/>
<sequence length="937" mass="104641">MPRDRSIRSVLIIGSGPIIIGQACEFDYSGSQAARSLREEGIEVILINSNPATIMTDKVTADHVYLKPLTKSSIRYILENHNIDAVLPTMGGQTALNLAIDCDKAGIWDHYGVRIIGVDINAIETTEDREKFRLKMMEIGVNVCKGETATSFLQGKEIAQEIGFPLVIRPSYTLGGSGGGFVDNPDEFEKALTNGLHTSPIHEVLVEQSILGWKEYEVELLRDNLGNIIIICSIENFDPMGVHTGDSITVAPAMTLPDTVYQEMRDLAKLMMNSIGQFAGGCNVQFAVNPENDEIIGIEINPRVSRSSALASKATGYPIAKVAAKLAIGYNLHELNNAITGTTSAFFEPALDYVIVKIPRWNFDKFEGSDRRLGLSMKSVGEVMGIGRNFQEALQKACQSLEIKRNGLGADGKELTKQQDLLTSLEKPSWNRLFHIYDAFKLGIPFKTIQQLTKIDAWFLNQIEELIHLEKEIEKYTIETIPAELLQKAKEKGYADRQLGHLMKCWESEVHTRRHELGIKRVYKLVDTCAAEFEAQTPYYYSTFDDENESPVTDRKKIIVLGSGPNRIGQGIEFDYSCVHGILAAKECGYETIMINCNPETVSTDFDIADKLYFEPVFWEHIFDIIKHENPVGVIVQLGGQTALKLAEKLDKYGIKILGTNFESLDLAEDRGSFSTLLKENGIPYPEFGVAEDAETAIELSKDIGFPLLVRPSYVLGGQSMKIVINEKELESHIIDILKKIPGNKVLLDHFLDGAIEAEADAICDGENVYIIGIMQHIEPAGIHSGDSYAVLPPYNLGDLVIRQIEDYTKRIALALNTVGLINIQFAIKNDTVYIIEANPRASRTVPFICKAYDEPYVNYAVKVMLGEKKVTDFKFNPKKIGYAIKEPVFSFHKFPNVNKELGPEMKSTGEAIYFIDDLMDDYFLKIYGERNLYLSK</sequence>
<proteinExistence type="inferred from homology"/>
<evidence type="ECO:0000256" key="9">
    <source>
        <dbReference type="ARBA" id="ARBA00022737"/>
    </source>
</evidence>
<dbReference type="Proteomes" id="UP001139409">
    <property type="component" value="Unassembled WGS sequence"/>
</dbReference>
<dbReference type="Pfam" id="PF25596">
    <property type="entry name" value="CPSase_L_D1"/>
    <property type="match status" value="2"/>
</dbReference>
<evidence type="ECO:0000259" key="20">
    <source>
        <dbReference type="PROSITE" id="PS50975"/>
    </source>
</evidence>
<dbReference type="SMART" id="SM01096">
    <property type="entry name" value="CPSase_L_D3"/>
    <property type="match status" value="1"/>
</dbReference>
<dbReference type="PANTHER" id="PTHR11405:SF53">
    <property type="entry name" value="CARBAMOYL-PHOSPHATE SYNTHASE [AMMONIA], MITOCHONDRIAL"/>
    <property type="match status" value="1"/>
</dbReference>
<dbReference type="PROSITE" id="PS50975">
    <property type="entry name" value="ATP_GRASP"/>
    <property type="match status" value="2"/>
</dbReference>
<feature type="domain" description="ATP-grasp" evidence="20">
    <location>
        <begin position="133"/>
        <end position="328"/>
    </location>
</feature>
<dbReference type="SMART" id="SM01209">
    <property type="entry name" value="GARS_A"/>
    <property type="match status" value="1"/>
</dbReference>
<dbReference type="InterPro" id="IPR016185">
    <property type="entry name" value="PreATP-grasp_dom_sf"/>
</dbReference>
<dbReference type="InterPro" id="IPR013815">
    <property type="entry name" value="ATP_grasp_subdomain_1"/>
</dbReference>
<evidence type="ECO:0000256" key="5">
    <source>
        <dbReference type="ARBA" id="ARBA00022571"/>
    </source>
</evidence>
<dbReference type="GO" id="GO:0006541">
    <property type="term" value="P:glutamine metabolic process"/>
    <property type="evidence" value="ECO:0007669"/>
    <property type="project" value="TreeGrafter"/>
</dbReference>
<keyword evidence="10 19" id="KW-0547">Nucleotide-binding</keyword>
<keyword evidence="7" id="KW-0028">Amino-acid biosynthesis</keyword>